<dbReference type="InterPro" id="IPR018170">
    <property type="entry name" value="Aldo/ket_reductase_CS"/>
</dbReference>
<dbReference type="SUPFAM" id="SSF51430">
    <property type="entry name" value="NAD(P)-linked oxidoreductase"/>
    <property type="match status" value="1"/>
</dbReference>
<feature type="domain" description="NADP-dependent oxidoreductase" evidence="7">
    <location>
        <begin position="94"/>
        <end position="353"/>
    </location>
</feature>
<reference evidence="8 9" key="1">
    <citation type="submission" date="2015-02" db="EMBL/GenBank/DDBJ databases">
        <title>Draft genome sequence of Aspergillus parasiticus SU-1.</title>
        <authorList>
            <person name="Yu J."/>
            <person name="Fedorova N."/>
            <person name="Yin Y."/>
            <person name="Losada L."/>
            <person name="Zafar N."/>
            <person name="Taujale R."/>
            <person name="Ehrlich K.C."/>
            <person name="Bhatnagar D."/>
            <person name="Cleveland T.E."/>
            <person name="Bennett J.W."/>
            <person name="Nierman W.C."/>
        </authorList>
    </citation>
    <scope>NUCLEOTIDE SEQUENCE [LARGE SCALE GENOMIC DNA]</scope>
    <source>
        <strain evidence="9">ATCC 56775 / NRRL 5862 / SRRC 143 / SU-1</strain>
    </source>
</reference>
<dbReference type="Pfam" id="PF00248">
    <property type="entry name" value="Aldo_ket_red"/>
    <property type="match status" value="1"/>
</dbReference>
<evidence type="ECO:0000256" key="1">
    <source>
        <dbReference type="ARBA" id="ARBA00012845"/>
    </source>
</evidence>
<dbReference type="PROSITE" id="PS00798">
    <property type="entry name" value="ALDOKETO_REDUCTASE_1"/>
    <property type="match status" value="1"/>
</dbReference>
<dbReference type="Gene3D" id="3.20.20.100">
    <property type="entry name" value="NADP-dependent oxidoreductase domain"/>
    <property type="match status" value="1"/>
</dbReference>
<proteinExistence type="predicted"/>
<keyword evidence="2" id="KW-0560">Oxidoreductase</keyword>
<organism evidence="8 9">
    <name type="scientific">Aspergillus parasiticus (strain ATCC 56775 / NRRL 5862 / SRRC 143 / SU-1)</name>
    <dbReference type="NCBI Taxonomy" id="1403190"/>
    <lineage>
        <taxon>Eukaryota</taxon>
        <taxon>Fungi</taxon>
        <taxon>Dikarya</taxon>
        <taxon>Ascomycota</taxon>
        <taxon>Pezizomycotina</taxon>
        <taxon>Eurotiomycetes</taxon>
        <taxon>Eurotiomycetidae</taxon>
        <taxon>Eurotiales</taxon>
        <taxon>Aspergillaceae</taxon>
        <taxon>Aspergillus</taxon>
        <taxon>Aspergillus subgen. Circumdati</taxon>
    </lineage>
</organism>
<evidence type="ECO:0000256" key="3">
    <source>
        <dbReference type="ARBA" id="ARBA00025065"/>
    </source>
</evidence>
<comment type="catalytic activity">
    <reaction evidence="5">
        <text>xylitol + NAD(+) = D-xylose + NADH + H(+)</text>
        <dbReference type="Rhea" id="RHEA:27441"/>
        <dbReference type="ChEBI" id="CHEBI:15378"/>
        <dbReference type="ChEBI" id="CHEBI:17151"/>
        <dbReference type="ChEBI" id="CHEBI:53455"/>
        <dbReference type="ChEBI" id="CHEBI:57540"/>
        <dbReference type="ChEBI" id="CHEBI:57945"/>
        <dbReference type="EC" id="1.1.1.307"/>
    </reaction>
</comment>
<dbReference type="EMBL" id="JZEE01000661">
    <property type="protein sequence ID" value="KJK61651.1"/>
    <property type="molecule type" value="Genomic_DNA"/>
</dbReference>
<feature type="signal peptide" evidence="6">
    <location>
        <begin position="1"/>
        <end position="16"/>
    </location>
</feature>
<comment type="function">
    <text evidence="3">Catalyzes the initial reaction in the xylose utilization pathway by reducing D-xylose into xylitol. Xylose is a major component of hemicelluloses such as xylan. Most fungi utilize D-xylose via three enzymatic reactions, xylose reductase (XR), xylitol dehydrogenase (XDH), and xylulokinase, to form xylulose 5-phosphate, which enters pentose phosphate pathway.</text>
</comment>
<evidence type="ECO:0000256" key="5">
    <source>
        <dbReference type="ARBA" id="ARBA00049485"/>
    </source>
</evidence>
<evidence type="ECO:0000256" key="2">
    <source>
        <dbReference type="ARBA" id="ARBA00023002"/>
    </source>
</evidence>
<name>A0A0F0I393_ASPPU</name>
<dbReference type="InterPro" id="IPR023210">
    <property type="entry name" value="NADP_OxRdtase_dom"/>
</dbReference>
<evidence type="ECO:0000313" key="8">
    <source>
        <dbReference type="EMBL" id="KJK61651.1"/>
    </source>
</evidence>
<dbReference type="InterPro" id="IPR036812">
    <property type="entry name" value="NAD(P)_OxRdtase_dom_sf"/>
</dbReference>
<gene>
    <name evidence="8" type="ORF">P875_00086823</name>
</gene>
<feature type="chain" id="PRO_5002443060" description="D-xylose reductase [NAD(P)H]" evidence="6">
    <location>
        <begin position="17"/>
        <end position="381"/>
    </location>
</feature>
<dbReference type="GO" id="GO:0016616">
    <property type="term" value="F:oxidoreductase activity, acting on the CH-OH group of donors, NAD or NADP as acceptor"/>
    <property type="evidence" value="ECO:0007669"/>
    <property type="project" value="UniProtKB-ARBA"/>
</dbReference>
<comment type="caution">
    <text evidence="8">The sequence shown here is derived from an EMBL/GenBank/DDBJ whole genome shotgun (WGS) entry which is preliminary data.</text>
</comment>
<evidence type="ECO:0000259" key="7">
    <source>
        <dbReference type="Pfam" id="PF00248"/>
    </source>
</evidence>
<dbReference type="PANTHER" id="PTHR11732">
    <property type="entry name" value="ALDO/KETO REDUCTASE"/>
    <property type="match status" value="1"/>
</dbReference>
<dbReference type="STRING" id="1403190.A0A0F0I393"/>
<dbReference type="InterPro" id="IPR020471">
    <property type="entry name" value="AKR"/>
</dbReference>
<evidence type="ECO:0000256" key="6">
    <source>
        <dbReference type="SAM" id="SignalP"/>
    </source>
</evidence>
<dbReference type="OrthoDB" id="416253at2759"/>
<sequence>MKFIFTSFLFVTTVIAVPQNEDGNVCASKQTVVCSGQGNGDLITLGNVMPGALGENCAAGNVYCCFHDDVQQSGLVNLVVEDQCTFNRAKIPAIGFGTWKAAPGEAAAVVKTAFEVGYRHFDCAPLYGNEREIGEVFKTTKVPRSEYFVTTKLWSSDHRRVESALDKSLQDLGLDYVDLYLMHWPVTLDPSDSVEYGKENRKVHATGWDFTDTWREMEKLLETGKVRAIGVANFSTVNLEKLLKTAKVVPAVNQTEIQPLLPQDKLNAYCREKGIHQTAFGPLGGSGSTLHSHPVIVDIAAKRGCDTGNVMLSWGIQKGWSVIPKSTNPKRIQANLVGNVELTSEEMGRIDALALPKGKRFNRPDWGTIIFHDDAEVDLVE</sequence>
<dbReference type="PRINTS" id="PR00069">
    <property type="entry name" value="ALDKETRDTASE"/>
</dbReference>
<keyword evidence="6" id="KW-0732">Signal</keyword>
<dbReference type="FunFam" id="3.20.20.100:FF:000002">
    <property type="entry name" value="2,5-diketo-D-gluconic acid reductase A"/>
    <property type="match status" value="1"/>
</dbReference>
<protein>
    <recommendedName>
        <fullName evidence="1">D-xylose reductase [NAD(P)H]</fullName>
        <ecNumber evidence="1">1.1.1.307</ecNumber>
    </recommendedName>
</protein>
<comment type="catalytic activity">
    <reaction evidence="4">
        <text>xylitol + NADP(+) = D-xylose + NADPH + H(+)</text>
        <dbReference type="Rhea" id="RHEA:27445"/>
        <dbReference type="ChEBI" id="CHEBI:15378"/>
        <dbReference type="ChEBI" id="CHEBI:17151"/>
        <dbReference type="ChEBI" id="CHEBI:53455"/>
        <dbReference type="ChEBI" id="CHEBI:57783"/>
        <dbReference type="ChEBI" id="CHEBI:58349"/>
        <dbReference type="EC" id="1.1.1.307"/>
    </reaction>
</comment>
<evidence type="ECO:0000256" key="4">
    <source>
        <dbReference type="ARBA" id="ARBA00047534"/>
    </source>
</evidence>
<dbReference type="AlphaFoldDB" id="A0A0F0I393"/>
<dbReference type="Proteomes" id="UP000033540">
    <property type="component" value="Unassembled WGS sequence"/>
</dbReference>
<accession>A0A0F0I393</accession>
<evidence type="ECO:0000313" key="9">
    <source>
        <dbReference type="Proteomes" id="UP000033540"/>
    </source>
</evidence>
<dbReference type="EC" id="1.1.1.307" evidence="1"/>